<accession>E4XFK4</accession>
<evidence type="ECO:0000313" key="10">
    <source>
        <dbReference type="EMBL" id="CBY24350.1"/>
    </source>
</evidence>
<evidence type="ECO:0000313" key="11">
    <source>
        <dbReference type="EMBL" id="CBY35889.1"/>
    </source>
</evidence>
<evidence type="ECO:0000256" key="8">
    <source>
        <dbReference type="ARBA" id="ARBA00023180"/>
    </source>
</evidence>
<keyword evidence="9" id="KW-0119">Carbohydrate metabolism</keyword>
<dbReference type="Proteomes" id="UP000001307">
    <property type="component" value="Unassembled WGS sequence"/>
</dbReference>
<dbReference type="AlphaFoldDB" id="E4XFK4"/>
<dbReference type="InterPro" id="IPR005331">
    <property type="entry name" value="Sulfotransferase"/>
</dbReference>
<dbReference type="GO" id="GO:0000139">
    <property type="term" value="C:Golgi membrane"/>
    <property type="evidence" value="ECO:0007669"/>
    <property type="project" value="UniProtKB-SubCell"/>
</dbReference>
<dbReference type="InterPro" id="IPR018011">
    <property type="entry name" value="Carb_sulfotrans_8-10"/>
</dbReference>
<evidence type="ECO:0000256" key="4">
    <source>
        <dbReference type="ARBA" id="ARBA00022692"/>
    </source>
</evidence>
<gene>
    <name evidence="10" type="ORF">GSOID_T00010209001</name>
    <name evidence="11" type="ORF">GSOID_T00028361001</name>
</gene>
<keyword evidence="3 9" id="KW-0808">Transferase</keyword>
<reference evidence="10" key="1">
    <citation type="journal article" date="2010" name="Science">
        <title>Plasticity of animal genome architecture unmasked by rapid evolution of a pelagic tunicate.</title>
        <authorList>
            <person name="Denoeud F."/>
            <person name="Henriet S."/>
            <person name="Mungpakdee S."/>
            <person name="Aury J.M."/>
            <person name="Da Silva C."/>
            <person name="Brinkmann H."/>
            <person name="Mikhaleva J."/>
            <person name="Olsen L.C."/>
            <person name="Jubin C."/>
            <person name="Canestro C."/>
            <person name="Bouquet J.M."/>
            <person name="Danks G."/>
            <person name="Poulain J."/>
            <person name="Campsteijn C."/>
            <person name="Adamski M."/>
            <person name="Cross I."/>
            <person name="Yadetie F."/>
            <person name="Muffato M."/>
            <person name="Louis A."/>
            <person name="Butcher S."/>
            <person name="Tsagkogeorga G."/>
            <person name="Konrad A."/>
            <person name="Singh S."/>
            <person name="Jensen M.F."/>
            <person name="Cong E.H."/>
            <person name="Eikeseth-Otteraa H."/>
            <person name="Noel B."/>
            <person name="Anthouard V."/>
            <person name="Porcel B.M."/>
            <person name="Kachouri-Lafond R."/>
            <person name="Nishino A."/>
            <person name="Ugolini M."/>
            <person name="Chourrout P."/>
            <person name="Nishida H."/>
            <person name="Aasland R."/>
            <person name="Huzurbazar S."/>
            <person name="Westhof E."/>
            <person name="Delsuc F."/>
            <person name="Lehrach H."/>
            <person name="Reinhardt R."/>
            <person name="Weissenbach J."/>
            <person name="Roy S.W."/>
            <person name="Artiguenave F."/>
            <person name="Postlethwait J.H."/>
            <person name="Manak J.R."/>
            <person name="Thompson E.M."/>
            <person name="Jaillon O."/>
            <person name="Du Pasquier L."/>
            <person name="Boudinot P."/>
            <person name="Liberles D.A."/>
            <person name="Volff J.N."/>
            <person name="Philippe H."/>
            <person name="Lenhard B."/>
            <person name="Roest Crollius H."/>
            <person name="Wincker P."/>
            <person name="Chourrout D."/>
        </authorList>
    </citation>
    <scope>NUCLEOTIDE SEQUENCE [LARGE SCALE GENOMIC DNA]</scope>
</reference>
<keyword evidence="8 9" id="KW-0325">Glycoprotein</keyword>
<keyword evidence="12" id="KW-1185">Reference proteome</keyword>
<dbReference type="OrthoDB" id="2019940at2759"/>
<keyword evidence="7" id="KW-0472">Membrane</keyword>
<keyword evidence="4" id="KW-0812">Transmembrane</keyword>
<evidence type="ECO:0000256" key="3">
    <source>
        <dbReference type="ARBA" id="ARBA00022679"/>
    </source>
</evidence>
<evidence type="ECO:0000313" key="12">
    <source>
        <dbReference type="Proteomes" id="UP000001307"/>
    </source>
</evidence>
<name>E4XFK4_OIKDI</name>
<dbReference type="InParanoid" id="E4XFK4"/>
<dbReference type="GO" id="GO:0016051">
    <property type="term" value="P:carbohydrate biosynthetic process"/>
    <property type="evidence" value="ECO:0007669"/>
    <property type="project" value="InterPro"/>
</dbReference>
<dbReference type="PANTHER" id="PTHR12137:SF54">
    <property type="entry name" value="CARBOHYDRATE SULFOTRANSFERASE"/>
    <property type="match status" value="1"/>
</dbReference>
<dbReference type="EMBL" id="FN653045">
    <property type="protein sequence ID" value="CBY24350.1"/>
    <property type="molecule type" value="Genomic_DNA"/>
</dbReference>
<dbReference type="PANTHER" id="PTHR12137">
    <property type="entry name" value="CARBOHYDRATE SULFOTRANSFERASE"/>
    <property type="match status" value="1"/>
</dbReference>
<comment type="similarity">
    <text evidence="2 9">Belongs to the sulfotransferase 2 family.</text>
</comment>
<dbReference type="Pfam" id="PF03567">
    <property type="entry name" value="Sulfotransfer_2"/>
    <property type="match status" value="1"/>
</dbReference>
<evidence type="ECO:0000256" key="1">
    <source>
        <dbReference type="ARBA" id="ARBA00004323"/>
    </source>
</evidence>
<dbReference type="GO" id="GO:0008146">
    <property type="term" value="F:sulfotransferase activity"/>
    <property type="evidence" value="ECO:0007669"/>
    <property type="project" value="InterPro"/>
</dbReference>
<comment type="subcellular location">
    <subcellularLocation>
        <location evidence="1 9">Golgi apparatus membrane</location>
        <topology evidence="1 9">Single-pass type II membrane protein</topology>
    </subcellularLocation>
</comment>
<evidence type="ECO:0000256" key="5">
    <source>
        <dbReference type="ARBA" id="ARBA00022989"/>
    </source>
</evidence>
<dbReference type="EMBL" id="FN654693">
    <property type="protein sequence ID" value="CBY35889.1"/>
    <property type="molecule type" value="Genomic_DNA"/>
</dbReference>
<organism evidence="10">
    <name type="scientific">Oikopleura dioica</name>
    <name type="common">Tunicate</name>
    <dbReference type="NCBI Taxonomy" id="34765"/>
    <lineage>
        <taxon>Eukaryota</taxon>
        <taxon>Metazoa</taxon>
        <taxon>Chordata</taxon>
        <taxon>Tunicata</taxon>
        <taxon>Appendicularia</taxon>
        <taxon>Copelata</taxon>
        <taxon>Oikopleuridae</taxon>
        <taxon>Oikopleura</taxon>
    </lineage>
</organism>
<keyword evidence="9" id="KW-0735">Signal-anchor</keyword>
<keyword evidence="5" id="KW-1133">Transmembrane helix</keyword>
<dbReference type="EC" id="2.8.2.-" evidence="9"/>
<protein>
    <recommendedName>
        <fullName evidence="9">Carbohydrate sulfotransferase</fullName>
        <ecNumber evidence="9">2.8.2.-</ecNumber>
    </recommendedName>
</protein>
<evidence type="ECO:0000256" key="2">
    <source>
        <dbReference type="ARBA" id="ARBA00006339"/>
    </source>
</evidence>
<evidence type="ECO:0000256" key="7">
    <source>
        <dbReference type="ARBA" id="ARBA00023136"/>
    </source>
</evidence>
<sequence length="367" mass="43590">MKRCKILPTAIFLVVSFWCYVSLSRIDILSADNEPDSKLAKRSDEFVEIEVREKTAEINPNPKVLKEEKTFDEKGLLTQEAMDRIEKRFIKRRELLSSSCRKNGIEPVETFDGIKTLPSFKDRRDNMLLNHIMHEYNVDVYGCIPPKTGSTTWNHWWWNTSPDDKSRKFDSFQSQGNRHVRNWGLELTKLKPELLFLQVILCNENCRNADRVRYSKTVISRLQKIYKSQNHPPYSPKHEEPIRMTPFEDWVDVILENDFFVDDFYDFDIHFHSYKRACHPCRIPYRYIIKVETFAEDFQFVLRRHGIWEQMDDKAKEAAQSTENKSIGLEYQDVLDRLTREQYKALLALKSTEMEMFGYSHNFTSIV</sequence>
<proteinExistence type="inferred from homology"/>
<evidence type="ECO:0000256" key="9">
    <source>
        <dbReference type="RuleBase" id="RU364020"/>
    </source>
</evidence>
<evidence type="ECO:0000256" key="6">
    <source>
        <dbReference type="ARBA" id="ARBA00023034"/>
    </source>
</evidence>
<dbReference type="Proteomes" id="UP000011014">
    <property type="component" value="Unassembled WGS sequence"/>
</dbReference>
<keyword evidence="6 9" id="KW-0333">Golgi apparatus</keyword>